<accession>A0A485LJM3</accession>
<proteinExistence type="predicted"/>
<dbReference type="OrthoDB" id="101454at2759"/>
<protein>
    <submittedName>
        <fullName evidence="3">Aste57867_22150 protein</fullName>
    </submittedName>
</protein>
<reference evidence="2" key="2">
    <citation type="submission" date="2019-06" db="EMBL/GenBank/DDBJ databases">
        <title>Genomics analysis of Aphanomyces spp. identifies a new class of oomycete effector associated with host adaptation.</title>
        <authorList>
            <person name="Gaulin E."/>
        </authorList>
    </citation>
    <scope>NUCLEOTIDE SEQUENCE</scope>
    <source>
        <strain evidence="2">CBS 578.67</strain>
    </source>
</reference>
<gene>
    <name evidence="3" type="primary">Aste57867_22150</name>
    <name evidence="2" type="ORF">As57867_022081</name>
    <name evidence="3" type="ORF">ASTE57867_22150</name>
</gene>
<dbReference type="InterPro" id="IPR043502">
    <property type="entry name" value="DNA/RNA_pol_sf"/>
</dbReference>
<dbReference type="Proteomes" id="UP000332933">
    <property type="component" value="Unassembled WGS sequence"/>
</dbReference>
<evidence type="ECO:0000313" key="3">
    <source>
        <dbReference type="EMBL" id="VFT98817.1"/>
    </source>
</evidence>
<dbReference type="CDD" id="cd09272">
    <property type="entry name" value="RNase_HI_RT_Ty1"/>
    <property type="match status" value="1"/>
</dbReference>
<dbReference type="EMBL" id="VJMH01007018">
    <property type="protein sequence ID" value="KAF0686024.1"/>
    <property type="molecule type" value="Genomic_DNA"/>
</dbReference>
<dbReference type="PANTHER" id="PTHR11439:SF440">
    <property type="entry name" value="INTEGRASE CATALYTIC DOMAIN-CONTAINING PROTEIN"/>
    <property type="match status" value="1"/>
</dbReference>
<sequence>MTKYKARLILKGYMQRFGVDYREIFAPVLWLNTLRLILCLVARHGWKIRQMDVKTAFLNGLLMMTPKYTCFNLSNLSFKDLSPWCATIEVHLRSQACSSIKEACLYIKRVGKSVVLLSVNVDDITGNDDDEIEKHAMISRANPYRELVGSLQYLVTAIRSDITNAVRNLSKTLSKYDESHWKQAKRVLRYLKGTKSLILTIDYYANAEDRKSVSDFVVLYGGCCISGRSRKQTIVALSTAEAEYTALSEVIKEILWYIELLEELGFPQGPIVVHCDNQSAIAFAKNPGHHERTKHISTKFHFIRDHVEKGRVTLEYCPTKMMIADILTKAIPREQFVILRSKLGITDGPTN</sequence>
<organism evidence="3 4">
    <name type="scientific">Aphanomyces stellatus</name>
    <dbReference type="NCBI Taxonomy" id="120398"/>
    <lineage>
        <taxon>Eukaryota</taxon>
        <taxon>Sar</taxon>
        <taxon>Stramenopiles</taxon>
        <taxon>Oomycota</taxon>
        <taxon>Saprolegniomycetes</taxon>
        <taxon>Saprolegniales</taxon>
        <taxon>Verrucalvaceae</taxon>
        <taxon>Aphanomyces</taxon>
    </lineage>
</organism>
<dbReference type="SUPFAM" id="SSF56672">
    <property type="entry name" value="DNA/RNA polymerases"/>
    <property type="match status" value="1"/>
</dbReference>
<reference evidence="3 4" key="1">
    <citation type="submission" date="2019-03" db="EMBL/GenBank/DDBJ databases">
        <authorList>
            <person name="Gaulin E."/>
            <person name="Dumas B."/>
        </authorList>
    </citation>
    <scope>NUCLEOTIDE SEQUENCE [LARGE SCALE GENOMIC DNA]</scope>
    <source>
        <strain evidence="3">CBS 568.67</strain>
    </source>
</reference>
<evidence type="ECO:0000313" key="4">
    <source>
        <dbReference type="Proteomes" id="UP000332933"/>
    </source>
</evidence>
<feature type="domain" description="Reverse transcriptase Ty1/copia-type" evidence="1">
    <location>
        <begin position="2"/>
        <end position="63"/>
    </location>
</feature>
<evidence type="ECO:0000313" key="2">
    <source>
        <dbReference type="EMBL" id="KAF0686024.1"/>
    </source>
</evidence>
<keyword evidence="4" id="KW-1185">Reference proteome</keyword>
<dbReference type="EMBL" id="CAADRA010007044">
    <property type="protein sequence ID" value="VFT98817.1"/>
    <property type="molecule type" value="Genomic_DNA"/>
</dbReference>
<dbReference type="InterPro" id="IPR013103">
    <property type="entry name" value="RVT_2"/>
</dbReference>
<evidence type="ECO:0000259" key="1">
    <source>
        <dbReference type="Pfam" id="PF07727"/>
    </source>
</evidence>
<dbReference type="AlphaFoldDB" id="A0A485LJM3"/>
<dbReference type="Pfam" id="PF07727">
    <property type="entry name" value="RVT_2"/>
    <property type="match status" value="1"/>
</dbReference>
<name>A0A485LJM3_9STRA</name>
<dbReference type="PANTHER" id="PTHR11439">
    <property type="entry name" value="GAG-POL-RELATED RETROTRANSPOSON"/>
    <property type="match status" value="1"/>
</dbReference>